<dbReference type="InterPro" id="IPR019545">
    <property type="entry name" value="DM13_domain"/>
</dbReference>
<keyword evidence="4" id="KW-1185">Reference proteome</keyword>
<evidence type="ECO:0000313" key="3">
    <source>
        <dbReference type="EMBL" id="QGG80095.1"/>
    </source>
</evidence>
<dbReference type="Pfam" id="PF10517">
    <property type="entry name" value="DM13"/>
    <property type="match status" value="1"/>
</dbReference>
<feature type="domain" description="DM13" evidence="2">
    <location>
        <begin position="63"/>
        <end position="176"/>
    </location>
</feature>
<feature type="chain" id="PRO_5024412809" description="DM13 domain-containing protein" evidence="1">
    <location>
        <begin position="28"/>
        <end position="180"/>
    </location>
</feature>
<keyword evidence="1" id="KW-0732">Signal</keyword>
<organism evidence="3 4">
    <name type="scientific">Litorivicinus lipolyticus</name>
    <dbReference type="NCBI Taxonomy" id="418701"/>
    <lineage>
        <taxon>Bacteria</taxon>
        <taxon>Pseudomonadati</taxon>
        <taxon>Pseudomonadota</taxon>
        <taxon>Gammaproteobacteria</taxon>
        <taxon>Oceanospirillales</taxon>
        <taxon>Litorivicinaceae</taxon>
        <taxon>Litorivicinus</taxon>
    </lineage>
</organism>
<evidence type="ECO:0000313" key="4">
    <source>
        <dbReference type="Proteomes" id="UP000388235"/>
    </source>
</evidence>
<dbReference type="Proteomes" id="UP000388235">
    <property type="component" value="Chromosome"/>
</dbReference>
<gene>
    <name evidence="3" type="ORF">GH975_05715</name>
</gene>
<reference evidence="3 4" key="1">
    <citation type="submission" date="2019-11" db="EMBL/GenBank/DDBJ databases">
        <authorList>
            <person name="Khan S.A."/>
            <person name="Jeon C.O."/>
            <person name="Chun B.H."/>
        </authorList>
    </citation>
    <scope>NUCLEOTIDE SEQUENCE [LARGE SCALE GENOMIC DNA]</scope>
    <source>
        <strain evidence="3 4">IMCC 1097</strain>
    </source>
</reference>
<dbReference type="EMBL" id="CP045871">
    <property type="protein sequence ID" value="QGG80095.1"/>
    <property type="molecule type" value="Genomic_DNA"/>
</dbReference>
<evidence type="ECO:0000256" key="1">
    <source>
        <dbReference type="SAM" id="SignalP"/>
    </source>
</evidence>
<dbReference type="OrthoDB" id="6106486at2"/>
<evidence type="ECO:0000259" key="2">
    <source>
        <dbReference type="PROSITE" id="PS51549"/>
    </source>
</evidence>
<dbReference type="AlphaFoldDB" id="A0A5Q2QGG1"/>
<sequence length="180" mass="19249">MEPTMMTHMTRALMIGALTALPTATHAGLFDDLKAAVTGHVADFQSRSLPDQVLDSARVIASGQFRTDDPGQDFAHTGKGGLSLVTREGDVFVQLHPDVEIGLAPDLYLYLSMARGIDSEERFAATEQIEVGPLVKGKGASYYSLGALSDTEINALGSVTVWCKRFGEFMASTDLVVPGE</sequence>
<name>A0A5Q2QGG1_9GAMM</name>
<feature type="signal peptide" evidence="1">
    <location>
        <begin position="1"/>
        <end position="27"/>
    </location>
</feature>
<accession>A0A5Q2QGG1</accession>
<dbReference type="KEGG" id="llp:GH975_05715"/>
<dbReference type="PROSITE" id="PS51549">
    <property type="entry name" value="DM13"/>
    <property type="match status" value="1"/>
</dbReference>
<protein>
    <recommendedName>
        <fullName evidence="2">DM13 domain-containing protein</fullName>
    </recommendedName>
</protein>
<proteinExistence type="predicted"/>